<evidence type="ECO:0000313" key="3">
    <source>
        <dbReference type="Proteomes" id="UP000522081"/>
    </source>
</evidence>
<dbReference type="AlphaFoldDB" id="A0A7Y9Y050"/>
<dbReference type="EMBL" id="JACBZF010000004">
    <property type="protein sequence ID" value="NYH96196.1"/>
    <property type="molecule type" value="Genomic_DNA"/>
</dbReference>
<keyword evidence="1" id="KW-1133">Transmembrane helix</keyword>
<accession>A0A7Y9Y050</accession>
<dbReference type="Pfam" id="PF05488">
    <property type="entry name" value="PAAR_motif"/>
    <property type="match status" value="1"/>
</dbReference>
<evidence type="ECO:0000256" key="1">
    <source>
        <dbReference type="SAM" id="Phobius"/>
    </source>
</evidence>
<organism evidence="2 3">
    <name type="scientific">Novosphingobium marinum</name>
    <dbReference type="NCBI Taxonomy" id="1514948"/>
    <lineage>
        <taxon>Bacteria</taxon>
        <taxon>Pseudomonadati</taxon>
        <taxon>Pseudomonadota</taxon>
        <taxon>Alphaproteobacteria</taxon>
        <taxon>Sphingomonadales</taxon>
        <taxon>Sphingomonadaceae</taxon>
        <taxon>Novosphingobium</taxon>
    </lineage>
</organism>
<keyword evidence="3" id="KW-1185">Reference proteome</keyword>
<dbReference type="RefSeq" id="WP_179408029.1">
    <property type="nucleotide sequence ID" value="NZ_BMGF01000004.1"/>
</dbReference>
<reference evidence="2 3" key="1">
    <citation type="submission" date="2020-07" db="EMBL/GenBank/DDBJ databases">
        <title>Genomic Encyclopedia of Type Strains, Phase IV (KMG-IV): sequencing the most valuable type-strain genomes for metagenomic binning, comparative biology and taxonomic classification.</title>
        <authorList>
            <person name="Goeker M."/>
        </authorList>
    </citation>
    <scope>NUCLEOTIDE SEQUENCE [LARGE SCALE GENOMIC DNA]</scope>
    <source>
        <strain evidence="2 3">DSM 29043</strain>
    </source>
</reference>
<dbReference type="Gene3D" id="2.60.200.60">
    <property type="match status" value="1"/>
</dbReference>
<comment type="caution">
    <text evidence="2">The sequence shown here is derived from an EMBL/GenBank/DDBJ whole genome shotgun (WGS) entry which is preliminary data.</text>
</comment>
<dbReference type="InterPro" id="IPR008727">
    <property type="entry name" value="PAAR_motif"/>
</dbReference>
<feature type="transmembrane region" description="Helical" evidence="1">
    <location>
        <begin position="75"/>
        <end position="97"/>
    </location>
</feature>
<evidence type="ECO:0000313" key="2">
    <source>
        <dbReference type="EMBL" id="NYH96196.1"/>
    </source>
</evidence>
<protein>
    <submittedName>
        <fullName evidence="2">Putative Zn-binding protein involved in type VI secretion</fullName>
    </submittedName>
</protein>
<keyword evidence="1" id="KW-0472">Membrane</keyword>
<proteinExistence type="predicted"/>
<dbReference type="Proteomes" id="UP000522081">
    <property type="component" value="Unassembled WGS sequence"/>
</dbReference>
<keyword evidence="1" id="KW-0812">Transmembrane</keyword>
<sequence length="144" mass="15027">MSQPAARIGDPHICALLPSGAPVAPPCEVTVLTEKRPQARMLDNVFCVPAQVPIVFGSPTVLVGKRPAARMGDPTLCGGAIMMGAFTVLIGMVGVSVPDIGSFAMTMVNMPIEGGDVDPKEMAEAMIGAARDGKPFCEQCMKNR</sequence>
<gene>
    <name evidence="2" type="ORF">FHS75_002528</name>
</gene>
<name>A0A7Y9Y050_9SPHN</name>